<keyword evidence="3 5" id="KW-0819">tRNA processing</keyword>
<dbReference type="NCBIfam" id="TIGR00431">
    <property type="entry name" value="TruB"/>
    <property type="match status" value="1"/>
</dbReference>
<evidence type="ECO:0000259" key="6">
    <source>
        <dbReference type="Pfam" id="PF01509"/>
    </source>
</evidence>
<comment type="caution">
    <text evidence="8">The sequence shown here is derived from an EMBL/GenBank/DDBJ whole genome shotgun (WGS) entry which is preliminary data.</text>
</comment>
<dbReference type="GO" id="GO:0160148">
    <property type="term" value="F:tRNA pseudouridine(55) synthase activity"/>
    <property type="evidence" value="ECO:0007669"/>
    <property type="project" value="UniProtKB-EC"/>
</dbReference>
<evidence type="ECO:0000256" key="1">
    <source>
        <dbReference type="ARBA" id="ARBA00000385"/>
    </source>
</evidence>
<comment type="similarity">
    <text evidence="2 5">Belongs to the pseudouridine synthase TruB family. Type 1 subfamily.</text>
</comment>
<comment type="function">
    <text evidence="5">Responsible for synthesis of pseudouridine from uracil-55 in the psi GC loop of transfer RNAs.</text>
</comment>
<sequence>MTGILCINKPQDFTSFDVIAKLRGISGTRKIGHSGTLDPMATGVLPIFFGSAAKACDLLPNSDKRYTAGVRFGLTSDTQDIWGSITGENPAPLSREDLEAALPRFTGTISQLPPMYSAVQVNGQRLYDLARKGVEVERTPREITIYKLDLLSYDPEKREALLDVSCSKGTYIRTLCHDLGQFLGMGAVMSSLIRTEAAGFTLSDCVTLEDAQKAASESRFSSLLLPVERIFKDLPAIRLSEAQTRMFCNGVRLDLNRVRCAKIPGNQAVYGSDGAFLGLAACDFDQMELIMQKLFFQRS</sequence>
<dbReference type="InterPro" id="IPR020103">
    <property type="entry name" value="PsdUridine_synth_cat_dom_sf"/>
</dbReference>
<gene>
    <name evidence="5 8" type="primary">truB</name>
    <name evidence="8" type="ORF">IAB51_09445</name>
</gene>
<dbReference type="InterPro" id="IPR014780">
    <property type="entry name" value="tRNA_psdUridine_synth_TruB"/>
</dbReference>
<dbReference type="InterPro" id="IPR032819">
    <property type="entry name" value="TruB_C"/>
</dbReference>
<dbReference type="EMBL" id="DVJP01000063">
    <property type="protein sequence ID" value="HIS77012.1"/>
    <property type="molecule type" value="Genomic_DNA"/>
</dbReference>
<dbReference type="Pfam" id="PF16198">
    <property type="entry name" value="TruB_C_2"/>
    <property type="match status" value="1"/>
</dbReference>
<proteinExistence type="inferred from homology"/>
<organism evidence="8 9">
    <name type="scientific">Candidatus Merdivicinus excrementipullorum</name>
    <dbReference type="NCBI Taxonomy" id="2840867"/>
    <lineage>
        <taxon>Bacteria</taxon>
        <taxon>Bacillati</taxon>
        <taxon>Bacillota</taxon>
        <taxon>Clostridia</taxon>
        <taxon>Eubacteriales</taxon>
        <taxon>Oscillospiraceae</taxon>
        <taxon>Oscillospiraceae incertae sedis</taxon>
        <taxon>Candidatus Merdivicinus</taxon>
    </lineage>
</organism>
<dbReference type="AlphaFoldDB" id="A0A9D1FNM1"/>
<dbReference type="PANTHER" id="PTHR13767:SF2">
    <property type="entry name" value="PSEUDOURIDYLATE SYNTHASE TRUB1"/>
    <property type="match status" value="1"/>
</dbReference>
<evidence type="ECO:0000256" key="3">
    <source>
        <dbReference type="ARBA" id="ARBA00022694"/>
    </source>
</evidence>
<evidence type="ECO:0000313" key="8">
    <source>
        <dbReference type="EMBL" id="HIS77012.1"/>
    </source>
</evidence>
<name>A0A9D1FNM1_9FIRM</name>
<reference evidence="8" key="2">
    <citation type="journal article" date="2021" name="PeerJ">
        <title>Extensive microbial diversity within the chicken gut microbiome revealed by metagenomics and culture.</title>
        <authorList>
            <person name="Gilroy R."/>
            <person name="Ravi A."/>
            <person name="Getino M."/>
            <person name="Pursley I."/>
            <person name="Horton D.L."/>
            <person name="Alikhan N.F."/>
            <person name="Baker D."/>
            <person name="Gharbi K."/>
            <person name="Hall N."/>
            <person name="Watson M."/>
            <person name="Adriaenssens E.M."/>
            <person name="Foster-Nyarko E."/>
            <person name="Jarju S."/>
            <person name="Secka A."/>
            <person name="Antonio M."/>
            <person name="Oren A."/>
            <person name="Chaudhuri R.R."/>
            <person name="La Ragione R."/>
            <person name="Hildebrand F."/>
            <person name="Pallen M.J."/>
        </authorList>
    </citation>
    <scope>NUCLEOTIDE SEQUENCE</scope>
    <source>
        <strain evidence="8">CHK199-13235</strain>
    </source>
</reference>
<reference evidence="8" key="1">
    <citation type="submission" date="2020-10" db="EMBL/GenBank/DDBJ databases">
        <authorList>
            <person name="Gilroy R."/>
        </authorList>
    </citation>
    <scope>NUCLEOTIDE SEQUENCE</scope>
    <source>
        <strain evidence="8">CHK199-13235</strain>
    </source>
</reference>
<dbReference type="GO" id="GO:0003723">
    <property type="term" value="F:RNA binding"/>
    <property type="evidence" value="ECO:0007669"/>
    <property type="project" value="InterPro"/>
</dbReference>
<feature type="domain" description="Pseudouridine synthase II N-terminal" evidence="6">
    <location>
        <begin position="24"/>
        <end position="172"/>
    </location>
</feature>
<feature type="active site" description="Nucleophile" evidence="5">
    <location>
        <position position="38"/>
    </location>
</feature>
<feature type="domain" description="tRNA pseudouridylate synthase B C-terminal" evidence="7">
    <location>
        <begin position="173"/>
        <end position="231"/>
    </location>
</feature>
<dbReference type="InterPro" id="IPR002501">
    <property type="entry name" value="PsdUridine_synth_N"/>
</dbReference>
<dbReference type="HAMAP" id="MF_01080">
    <property type="entry name" value="TruB_bact"/>
    <property type="match status" value="1"/>
</dbReference>
<evidence type="ECO:0000256" key="5">
    <source>
        <dbReference type="HAMAP-Rule" id="MF_01080"/>
    </source>
</evidence>
<evidence type="ECO:0000256" key="2">
    <source>
        <dbReference type="ARBA" id="ARBA00005642"/>
    </source>
</evidence>
<dbReference type="Proteomes" id="UP000824002">
    <property type="component" value="Unassembled WGS sequence"/>
</dbReference>
<dbReference type="GO" id="GO:1990481">
    <property type="term" value="P:mRNA pseudouridine synthesis"/>
    <property type="evidence" value="ECO:0007669"/>
    <property type="project" value="TreeGrafter"/>
</dbReference>
<dbReference type="Gene3D" id="3.30.2350.10">
    <property type="entry name" value="Pseudouridine synthase"/>
    <property type="match status" value="1"/>
</dbReference>
<evidence type="ECO:0000259" key="7">
    <source>
        <dbReference type="Pfam" id="PF16198"/>
    </source>
</evidence>
<dbReference type="Pfam" id="PF01509">
    <property type="entry name" value="TruB_N"/>
    <property type="match status" value="1"/>
</dbReference>
<protein>
    <recommendedName>
        <fullName evidence="5">tRNA pseudouridine synthase B</fullName>
        <ecNumber evidence="5">5.4.99.25</ecNumber>
    </recommendedName>
    <alternativeName>
        <fullName evidence="5">tRNA pseudouridine(55) synthase</fullName>
        <shortName evidence="5">Psi55 synthase</shortName>
    </alternativeName>
    <alternativeName>
        <fullName evidence="5">tRNA pseudouridylate synthase</fullName>
    </alternativeName>
    <alternativeName>
        <fullName evidence="5">tRNA-uridine isomerase</fullName>
    </alternativeName>
</protein>
<dbReference type="SUPFAM" id="SSF55120">
    <property type="entry name" value="Pseudouridine synthase"/>
    <property type="match status" value="1"/>
</dbReference>
<evidence type="ECO:0000256" key="4">
    <source>
        <dbReference type="ARBA" id="ARBA00023235"/>
    </source>
</evidence>
<dbReference type="EC" id="5.4.99.25" evidence="5"/>
<comment type="catalytic activity">
    <reaction evidence="1 5">
        <text>uridine(55) in tRNA = pseudouridine(55) in tRNA</text>
        <dbReference type="Rhea" id="RHEA:42532"/>
        <dbReference type="Rhea" id="RHEA-COMP:10101"/>
        <dbReference type="Rhea" id="RHEA-COMP:10102"/>
        <dbReference type="ChEBI" id="CHEBI:65314"/>
        <dbReference type="ChEBI" id="CHEBI:65315"/>
        <dbReference type="EC" id="5.4.99.25"/>
    </reaction>
</comment>
<keyword evidence="4 5" id="KW-0413">Isomerase</keyword>
<dbReference type="GO" id="GO:0031119">
    <property type="term" value="P:tRNA pseudouridine synthesis"/>
    <property type="evidence" value="ECO:0007669"/>
    <property type="project" value="UniProtKB-UniRule"/>
</dbReference>
<evidence type="ECO:0000313" key="9">
    <source>
        <dbReference type="Proteomes" id="UP000824002"/>
    </source>
</evidence>
<dbReference type="CDD" id="cd02573">
    <property type="entry name" value="PseudoU_synth_EcTruB"/>
    <property type="match status" value="1"/>
</dbReference>
<accession>A0A9D1FNM1</accession>
<dbReference type="PANTHER" id="PTHR13767">
    <property type="entry name" value="TRNA-PSEUDOURIDINE SYNTHASE"/>
    <property type="match status" value="1"/>
</dbReference>